<dbReference type="Pfam" id="PF02653">
    <property type="entry name" value="BPD_transp_2"/>
    <property type="match status" value="1"/>
</dbReference>
<feature type="transmembrane region" description="Helical" evidence="8">
    <location>
        <begin position="97"/>
        <end position="120"/>
    </location>
</feature>
<dbReference type="PANTHER" id="PTHR32196:SF21">
    <property type="entry name" value="ABC TRANSPORTER PERMEASE PROTEIN YPHD-RELATED"/>
    <property type="match status" value="1"/>
</dbReference>
<keyword evidence="6 8" id="KW-1133">Transmembrane helix</keyword>
<gene>
    <name evidence="9" type="ORF">LKD36_00275</name>
</gene>
<dbReference type="PANTHER" id="PTHR32196">
    <property type="entry name" value="ABC TRANSPORTER PERMEASE PROTEIN YPHD-RELATED-RELATED"/>
    <property type="match status" value="1"/>
</dbReference>
<accession>A0AAE3DAQ9</accession>
<evidence type="ECO:0000256" key="4">
    <source>
        <dbReference type="ARBA" id="ARBA00022519"/>
    </source>
</evidence>
<proteinExistence type="predicted"/>
<reference evidence="9 10" key="1">
    <citation type="submission" date="2021-10" db="EMBL/GenBank/DDBJ databases">
        <title>Anaerobic single-cell dispensing facilitates the cultivation of human gut bacteria.</title>
        <authorList>
            <person name="Afrizal A."/>
        </authorList>
    </citation>
    <scope>NUCLEOTIDE SEQUENCE [LARGE SCALE GENOMIC DNA]</scope>
    <source>
        <strain evidence="9 10">CLA-AA-H276</strain>
    </source>
</reference>
<dbReference type="RefSeq" id="WP_118769149.1">
    <property type="nucleotide sequence ID" value="NZ_JAJEPS010000001.1"/>
</dbReference>
<feature type="transmembrane region" description="Helical" evidence="8">
    <location>
        <begin position="53"/>
        <end position="77"/>
    </location>
</feature>
<evidence type="ECO:0000313" key="10">
    <source>
        <dbReference type="Proteomes" id="UP001198220"/>
    </source>
</evidence>
<dbReference type="InterPro" id="IPR001851">
    <property type="entry name" value="ABC_transp_permease"/>
</dbReference>
<dbReference type="EMBL" id="JAJEPS010000001">
    <property type="protein sequence ID" value="MCC2124609.1"/>
    <property type="molecule type" value="Genomic_DNA"/>
</dbReference>
<feature type="transmembrane region" description="Helical" evidence="8">
    <location>
        <begin position="132"/>
        <end position="151"/>
    </location>
</feature>
<feature type="transmembrane region" description="Helical" evidence="8">
    <location>
        <begin position="219"/>
        <end position="240"/>
    </location>
</feature>
<evidence type="ECO:0000256" key="2">
    <source>
        <dbReference type="ARBA" id="ARBA00022448"/>
    </source>
</evidence>
<dbReference type="AlphaFoldDB" id="A0AAE3DAQ9"/>
<feature type="transmembrane region" description="Helical" evidence="8">
    <location>
        <begin position="252"/>
        <end position="268"/>
    </location>
</feature>
<evidence type="ECO:0000256" key="7">
    <source>
        <dbReference type="ARBA" id="ARBA00023136"/>
    </source>
</evidence>
<name>A0AAE3DAQ9_9FIRM</name>
<feature type="transmembrane region" description="Helical" evidence="8">
    <location>
        <begin position="305"/>
        <end position="322"/>
    </location>
</feature>
<feature type="transmembrane region" description="Helical" evidence="8">
    <location>
        <begin position="15"/>
        <end position="32"/>
    </location>
</feature>
<dbReference type="GO" id="GO:0022857">
    <property type="term" value="F:transmembrane transporter activity"/>
    <property type="evidence" value="ECO:0007669"/>
    <property type="project" value="InterPro"/>
</dbReference>
<evidence type="ECO:0000256" key="3">
    <source>
        <dbReference type="ARBA" id="ARBA00022475"/>
    </source>
</evidence>
<keyword evidence="2" id="KW-0813">Transport</keyword>
<keyword evidence="7 8" id="KW-0472">Membrane</keyword>
<keyword evidence="3" id="KW-1003">Cell membrane</keyword>
<evidence type="ECO:0000313" key="9">
    <source>
        <dbReference type="EMBL" id="MCC2124609.1"/>
    </source>
</evidence>
<evidence type="ECO:0000256" key="1">
    <source>
        <dbReference type="ARBA" id="ARBA00004651"/>
    </source>
</evidence>
<comment type="subcellular location">
    <subcellularLocation>
        <location evidence="1">Cell membrane</location>
        <topology evidence="1">Multi-pass membrane protein</topology>
    </subcellularLocation>
</comment>
<keyword evidence="4" id="KW-0997">Cell inner membrane</keyword>
<evidence type="ECO:0000256" key="8">
    <source>
        <dbReference type="SAM" id="Phobius"/>
    </source>
</evidence>
<comment type="caution">
    <text evidence="9">The sequence shown here is derived from an EMBL/GenBank/DDBJ whole genome shotgun (WGS) entry which is preliminary data.</text>
</comment>
<feature type="transmembrane region" description="Helical" evidence="8">
    <location>
        <begin position="171"/>
        <end position="192"/>
    </location>
</feature>
<dbReference type="Proteomes" id="UP001198220">
    <property type="component" value="Unassembled WGS sequence"/>
</dbReference>
<organism evidence="9 10">
    <name type="scientific">Hominiventricola filiformis</name>
    <dbReference type="NCBI Taxonomy" id="2885352"/>
    <lineage>
        <taxon>Bacteria</taxon>
        <taxon>Bacillati</taxon>
        <taxon>Bacillota</taxon>
        <taxon>Clostridia</taxon>
        <taxon>Lachnospirales</taxon>
        <taxon>Lachnospiraceae</taxon>
        <taxon>Hominiventricola</taxon>
    </lineage>
</organism>
<dbReference type="CDD" id="cd06579">
    <property type="entry name" value="TM_PBP1_transp_AraH_like"/>
    <property type="match status" value="1"/>
</dbReference>
<dbReference type="GO" id="GO:0005886">
    <property type="term" value="C:plasma membrane"/>
    <property type="evidence" value="ECO:0007669"/>
    <property type="project" value="UniProtKB-SubCell"/>
</dbReference>
<sequence length="332" mass="34747">MKNKALHKTAPDTHILTIVGLMVLALILMAILQPGNYFTLKNAKSMIFQFPEYGILAFGMMVCMIAGGIDLSLVGIMNFTGVLAAMIVTKMTEGGEGMAISAILVAIVTALVVGGACGAFNGFIIGYFNIPAMLVTLCGLQLYTGLAYGITGGPAINGMCDAFKNIANGTVAGIPYVLFIYIIVVAVVAFVMRSTVFGNEIYFLGSNAKASRYSGINTLRVTIMTHMFSGILGGVSGILITSHLNSAKSSNGSTYTLLTLLIVVLGGIHPDGGKGRVTGVALATILLQMIANAFGLLHMDDNAKTFVNGCLLVAALLLDVYLDKRAAKKKAA</sequence>
<protein>
    <submittedName>
        <fullName evidence="9">ABC transporter permease</fullName>
    </submittedName>
</protein>
<evidence type="ECO:0000256" key="5">
    <source>
        <dbReference type="ARBA" id="ARBA00022692"/>
    </source>
</evidence>
<keyword evidence="5 8" id="KW-0812">Transmembrane</keyword>
<keyword evidence="10" id="KW-1185">Reference proteome</keyword>
<feature type="transmembrane region" description="Helical" evidence="8">
    <location>
        <begin position="280"/>
        <end position="299"/>
    </location>
</feature>
<evidence type="ECO:0000256" key="6">
    <source>
        <dbReference type="ARBA" id="ARBA00022989"/>
    </source>
</evidence>